<proteinExistence type="predicted"/>
<reference evidence="2" key="1">
    <citation type="submission" date="2016-10" db="EMBL/GenBank/DDBJ databases">
        <authorList>
            <person name="Varghese N."/>
            <person name="Submissions S."/>
        </authorList>
    </citation>
    <scope>NUCLEOTIDE SEQUENCE [LARGE SCALE GENOMIC DNA]</scope>
    <source>
        <strain evidence="2">CGMCC 1.7655</strain>
    </source>
</reference>
<gene>
    <name evidence="1" type="ORF">SAMN04487971_11448</name>
</gene>
<organism evidence="1 2">
    <name type="scientific">Paracoccus chinensis</name>
    <dbReference type="NCBI Taxonomy" id="525640"/>
    <lineage>
        <taxon>Bacteria</taxon>
        <taxon>Pseudomonadati</taxon>
        <taxon>Pseudomonadota</taxon>
        <taxon>Alphaproteobacteria</taxon>
        <taxon>Rhodobacterales</taxon>
        <taxon>Paracoccaceae</taxon>
        <taxon>Paracoccus</taxon>
    </lineage>
</organism>
<dbReference type="Proteomes" id="UP000199555">
    <property type="component" value="Unassembled WGS sequence"/>
</dbReference>
<evidence type="ECO:0000313" key="2">
    <source>
        <dbReference type="Proteomes" id="UP000199555"/>
    </source>
</evidence>
<protein>
    <submittedName>
        <fullName evidence="1">Uncharacterized protein</fullName>
    </submittedName>
</protein>
<evidence type="ECO:0000313" key="1">
    <source>
        <dbReference type="EMBL" id="SDL59823.1"/>
    </source>
</evidence>
<sequence>MPANLRTSCTLGASVALETGKLSSTLGCTLNYRNRLAFSASMIGYPLEGQKSHGDAEYTYALTWRMTKDLTLTYANYTAAFTGGRGLAGLGEGRLQLSRPLPPISLPGTTRKLGCSAFASAAPRGSENAGLSCGLPLGDKLSLRMTGYLYLPGDQRDSDPDYSYSLSWTVAPQVTLTWSNYANNRWFWNRSDQSEKFLRGGSLGLTYSFRF</sequence>
<name>A0A1G9LDI5_9RHOB</name>
<keyword evidence="2" id="KW-1185">Reference proteome</keyword>
<dbReference type="AlphaFoldDB" id="A0A1G9LDI5"/>
<dbReference type="EMBL" id="FNGE01000014">
    <property type="protein sequence ID" value="SDL59823.1"/>
    <property type="molecule type" value="Genomic_DNA"/>
</dbReference>
<accession>A0A1G9LDI5</accession>